<evidence type="ECO:0000313" key="2">
    <source>
        <dbReference type="EMBL" id="ERK49707.1"/>
    </source>
</evidence>
<evidence type="ECO:0000313" key="3">
    <source>
        <dbReference type="Proteomes" id="UP000017052"/>
    </source>
</evidence>
<organism evidence="2 3">
    <name type="scientific">Propionibacterium acidifaciens F0233</name>
    <dbReference type="NCBI Taxonomy" id="553198"/>
    <lineage>
        <taxon>Bacteria</taxon>
        <taxon>Bacillati</taxon>
        <taxon>Actinomycetota</taxon>
        <taxon>Actinomycetes</taxon>
        <taxon>Propionibacteriales</taxon>
        <taxon>Propionibacteriaceae</taxon>
        <taxon>Propionibacterium</taxon>
    </lineage>
</organism>
<comment type="caution">
    <text evidence="2">The sequence shown here is derived from an EMBL/GenBank/DDBJ whole genome shotgun (WGS) entry which is preliminary data.</text>
</comment>
<keyword evidence="1" id="KW-0812">Transmembrane</keyword>
<evidence type="ECO:0000256" key="1">
    <source>
        <dbReference type="SAM" id="Phobius"/>
    </source>
</evidence>
<accession>U2RG39</accession>
<feature type="transmembrane region" description="Helical" evidence="1">
    <location>
        <begin position="53"/>
        <end position="77"/>
    </location>
</feature>
<gene>
    <name evidence="2" type="ORF">HMPREF0682_0141</name>
</gene>
<name>U2RG39_9ACTN</name>
<feature type="transmembrane region" description="Helical" evidence="1">
    <location>
        <begin position="12"/>
        <end position="32"/>
    </location>
</feature>
<sequence>MPPAEPLHPAVTAIITFFFGLFGLIPCLISTSRAKRLSLPTRPHWLAFWIPELVRVSIYVIVAIGMIAGVGILAGLAPRSPGGSGGVAPSSSYSYSTTAPSATSSSALGWPAGAVECSSSVAAGNDRTSCEFALNVADAWQRSDRASTQTVEAYSPVTNEKYTMGCATVAGYTTCSGGNGAVVYIRS</sequence>
<keyword evidence="3" id="KW-1185">Reference proteome</keyword>
<proteinExistence type="predicted"/>
<dbReference type="EMBL" id="ACVN02000321">
    <property type="protein sequence ID" value="ERK49707.1"/>
    <property type="molecule type" value="Genomic_DNA"/>
</dbReference>
<keyword evidence="1" id="KW-1133">Transmembrane helix</keyword>
<keyword evidence="1" id="KW-0472">Membrane</keyword>
<dbReference type="AlphaFoldDB" id="U2RG39"/>
<protein>
    <submittedName>
        <fullName evidence="2">Uncharacterized protein</fullName>
    </submittedName>
</protein>
<dbReference type="Proteomes" id="UP000017052">
    <property type="component" value="Unassembled WGS sequence"/>
</dbReference>
<reference evidence="2" key="1">
    <citation type="submission" date="2013-08" db="EMBL/GenBank/DDBJ databases">
        <authorList>
            <person name="Durkin A.S."/>
            <person name="Haft D.R."/>
            <person name="McCorrison J."/>
            <person name="Torralba M."/>
            <person name="Gillis M."/>
            <person name="Haft D.H."/>
            <person name="Methe B."/>
            <person name="Sutton G."/>
            <person name="Nelson K.E."/>
        </authorList>
    </citation>
    <scope>NUCLEOTIDE SEQUENCE [LARGE SCALE GENOMIC DNA]</scope>
    <source>
        <strain evidence="2">F0233</strain>
    </source>
</reference>